<feature type="domain" description="Ig-like" evidence="4">
    <location>
        <begin position="185"/>
        <end position="268"/>
    </location>
</feature>
<feature type="domain" description="Ig-like" evidence="4">
    <location>
        <begin position="381"/>
        <end position="465"/>
    </location>
</feature>
<dbReference type="PANTHER" id="PTHR11481">
    <property type="entry name" value="IMMUNOGLOBULIN FC RECEPTOR"/>
    <property type="match status" value="1"/>
</dbReference>
<dbReference type="InterPro" id="IPR003598">
    <property type="entry name" value="Ig_sub2"/>
</dbReference>
<dbReference type="GO" id="GO:0006955">
    <property type="term" value="P:immune response"/>
    <property type="evidence" value="ECO:0007669"/>
    <property type="project" value="TreeGrafter"/>
</dbReference>
<keyword evidence="3" id="KW-1133">Transmembrane helix</keyword>
<proteinExistence type="predicted"/>
<gene>
    <name evidence="5" type="ORF">COCON_G00148410</name>
</gene>
<reference evidence="5" key="1">
    <citation type="journal article" date="2023" name="Science">
        <title>Genome structures resolve the early diversification of teleost fishes.</title>
        <authorList>
            <person name="Parey E."/>
            <person name="Louis A."/>
            <person name="Montfort J."/>
            <person name="Bouchez O."/>
            <person name="Roques C."/>
            <person name="Iampietro C."/>
            <person name="Lluch J."/>
            <person name="Castinel A."/>
            <person name="Donnadieu C."/>
            <person name="Desvignes T."/>
            <person name="Floi Bucao C."/>
            <person name="Jouanno E."/>
            <person name="Wen M."/>
            <person name="Mejri S."/>
            <person name="Dirks R."/>
            <person name="Jansen H."/>
            <person name="Henkel C."/>
            <person name="Chen W.J."/>
            <person name="Zahm M."/>
            <person name="Cabau C."/>
            <person name="Klopp C."/>
            <person name="Thompson A.W."/>
            <person name="Robinson-Rechavi M."/>
            <person name="Braasch I."/>
            <person name="Lecointre G."/>
            <person name="Bobe J."/>
            <person name="Postlethwait J.H."/>
            <person name="Berthelot C."/>
            <person name="Roest Crollius H."/>
            <person name="Guiguen Y."/>
        </authorList>
    </citation>
    <scope>NUCLEOTIDE SEQUENCE</scope>
    <source>
        <strain evidence="5">Concon-B</strain>
    </source>
</reference>
<dbReference type="Pfam" id="PF13927">
    <property type="entry name" value="Ig_3"/>
    <property type="match status" value="4"/>
</dbReference>
<evidence type="ECO:0000256" key="3">
    <source>
        <dbReference type="SAM" id="Phobius"/>
    </source>
</evidence>
<dbReference type="Proteomes" id="UP001152803">
    <property type="component" value="Unassembled WGS sequence"/>
</dbReference>
<dbReference type="Gene3D" id="2.60.40.10">
    <property type="entry name" value="Immunoglobulins"/>
    <property type="match status" value="6"/>
</dbReference>
<feature type="transmembrane region" description="Helical" evidence="3">
    <location>
        <begin position="573"/>
        <end position="594"/>
    </location>
</feature>
<sequence>MFTGETVTLTCDIRKGSGWRYSWMRKTKRPFDHWTSAHSTESQQRHILRSVNESDSGDYFCQGERGQNPVIHSFPGSLVLNVSGGKPKPVISHNAPSREMYTGESVTLSCGFGGDPAGWEYFWYKDRRRTALPNTENSRSEGSSYTISPAALAHSGEYRCIAARGSNRFYSDYSDPLSLDISALPKAQLTVQSGWTEVFPNETVTLRCVIQGSSAEWIYEWYRDGQELPVDEADSSSVNGDTYTILSADQSHTGPYTCRGKLTRRAVQSITSSPVNLNVLSIPQTQLTVQSGWTEVFRNETVTLRCIIQGSSAEWIYEWYRDGQELPVAEADSSSVNGDTYTILSADQSHNGPYTCRGKLTRRAVQSITSSPVNLNVLPLPKAQLTVQSGWTEVFTNETVTLRCVMQVRSTEWIYEWYRDGQELPVDEADSRSVNGDTYTILSADQSHTGLYTCSGKLQRDAVYSLISSAATLNVQAQPQAVMTLDNGWMEIFLIITEGSLTMRCELQGTSANWNYIWYRDGAPISVNHTGERHTVGFWNGSYDGEYKCQGNRTDRAYYSLISAGFMTTNIRLYFIVGVSGSVIIFISLVGLAVKCFKKCRKSVVQIKNQLDGEEFYSRLNGCYISADHGLPTDAVYEEIPLTTETEGSEAVIGQHCFYSAVQLTPLNQGPVL</sequence>
<dbReference type="GO" id="GO:0007166">
    <property type="term" value="P:cell surface receptor signaling pathway"/>
    <property type="evidence" value="ECO:0007669"/>
    <property type="project" value="TreeGrafter"/>
</dbReference>
<keyword evidence="3" id="KW-0812">Transmembrane</keyword>
<dbReference type="InterPro" id="IPR036179">
    <property type="entry name" value="Ig-like_dom_sf"/>
</dbReference>
<dbReference type="SMART" id="SM00408">
    <property type="entry name" value="IGc2"/>
    <property type="match status" value="5"/>
</dbReference>
<accession>A0A9Q1HUL9</accession>
<keyword evidence="2" id="KW-1015">Disulfide bond</keyword>
<dbReference type="AlphaFoldDB" id="A0A9Q1HUL9"/>
<keyword evidence="3" id="KW-0472">Membrane</keyword>
<evidence type="ECO:0000259" key="4">
    <source>
        <dbReference type="PROSITE" id="PS50835"/>
    </source>
</evidence>
<evidence type="ECO:0000256" key="1">
    <source>
        <dbReference type="ARBA" id="ARBA00022729"/>
    </source>
</evidence>
<feature type="domain" description="Ig-like" evidence="4">
    <location>
        <begin position="89"/>
        <end position="178"/>
    </location>
</feature>
<feature type="domain" description="Ig-like" evidence="4">
    <location>
        <begin position="479"/>
        <end position="560"/>
    </location>
</feature>
<feature type="domain" description="Ig-like" evidence="4">
    <location>
        <begin position="1"/>
        <end position="62"/>
    </location>
</feature>
<dbReference type="GO" id="GO:0004888">
    <property type="term" value="F:transmembrane signaling receptor activity"/>
    <property type="evidence" value="ECO:0007669"/>
    <property type="project" value="TreeGrafter"/>
</dbReference>
<feature type="domain" description="Ig-like" evidence="4">
    <location>
        <begin position="283"/>
        <end position="366"/>
    </location>
</feature>
<dbReference type="PANTHER" id="PTHR11481:SF112">
    <property type="entry name" value="FC RECEPTOR-LIKE PROTEIN 4-RELATED"/>
    <property type="match status" value="1"/>
</dbReference>
<evidence type="ECO:0000313" key="5">
    <source>
        <dbReference type="EMBL" id="KAJ8265742.1"/>
    </source>
</evidence>
<dbReference type="InterPro" id="IPR003599">
    <property type="entry name" value="Ig_sub"/>
</dbReference>
<dbReference type="EMBL" id="JAFJMO010000010">
    <property type="protein sequence ID" value="KAJ8265742.1"/>
    <property type="molecule type" value="Genomic_DNA"/>
</dbReference>
<dbReference type="PROSITE" id="PS50835">
    <property type="entry name" value="IG_LIKE"/>
    <property type="match status" value="6"/>
</dbReference>
<dbReference type="SMART" id="SM00409">
    <property type="entry name" value="IG"/>
    <property type="match status" value="5"/>
</dbReference>
<dbReference type="SUPFAM" id="SSF48726">
    <property type="entry name" value="Immunoglobulin"/>
    <property type="match status" value="6"/>
</dbReference>
<name>A0A9Q1HUL9_CONCO</name>
<protein>
    <recommendedName>
        <fullName evidence="4">Ig-like domain-containing protein</fullName>
    </recommendedName>
</protein>
<dbReference type="GO" id="GO:0009897">
    <property type="term" value="C:external side of plasma membrane"/>
    <property type="evidence" value="ECO:0007669"/>
    <property type="project" value="TreeGrafter"/>
</dbReference>
<comment type="caution">
    <text evidence="5">The sequence shown here is derived from an EMBL/GenBank/DDBJ whole genome shotgun (WGS) entry which is preliminary data.</text>
</comment>
<keyword evidence="6" id="KW-1185">Reference proteome</keyword>
<organism evidence="5 6">
    <name type="scientific">Conger conger</name>
    <name type="common">Conger eel</name>
    <name type="synonym">Muraena conger</name>
    <dbReference type="NCBI Taxonomy" id="82655"/>
    <lineage>
        <taxon>Eukaryota</taxon>
        <taxon>Metazoa</taxon>
        <taxon>Chordata</taxon>
        <taxon>Craniata</taxon>
        <taxon>Vertebrata</taxon>
        <taxon>Euteleostomi</taxon>
        <taxon>Actinopterygii</taxon>
        <taxon>Neopterygii</taxon>
        <taxon>Teleostei</taxon>
        <taxon>Anguilliformes</taxon>
        <taxon>Congridae</taxon>
        <taxon>Conger</taxon>
    </lineage>
</organism>
<evidence type="ECO:0000313" key="6">
    <source>
        <dbReference type="Proteomes" id="UP001152803"/>
    </source>
</evidence>
<dbReference type="InterPro" id="IPR013783">
    <property type="entry name" value="Ig-like_fold"/>
</dbReference>
<evidence type="ECO:0000256" key="2">
    <source>
        <dbReference type="ARBA" id="ARBA00023157"/>
    </source>
</evidence>
<dbReference type="CDD" id="cd00096">
    <property type="entry name" value="Ig"/>
    <property type="match status" value="1"/>
</dbReference>
<dbReference type="OrthoDB" id="6151406at2759"/>
<dbReference type="InterPro" id="IPR007110">
    <property type="entry name" value="Ig-like_dom"/>
</dbReference>
<dbReference type="InterPro" id="IPR050488">
    <property type="entry name" value="Ig_Fc_receptor"/>
</dbReference>
<keyword evidence="1" id="KW-0732">Signal</keyword>